<organism evidence="7 8">
    <name type="scientific">Aspergillus nomiae NRRL (strain ATCC 15546 / NRRL 13137 / CBS 260.88 / M93)</name>
    <dbReference type="NCBI Taxonomy" id="1509407"/>
    <lineage>
        <taxon>Eukaryota</taxon>
        <taxon>Fungi</taxon>
        <taxon>Dikarya</taxon>
        <taxon>Ascomycota</taxon>
        <taxon>Pezizomycotina</taxon>
        <taxon>Eurotiomycetes</taxon>
        <taxon>Eurotiomycetidae</taxon>
        <taxon>Eurotiales</taxon>
        <taxon>Aspergillaceae</taxon>
        <taxon>Aspergillus</taxon>
        <taxon>Aspergillus subgen. Circumdati</taxon>
    </lineage>
</organism>
<dbReference type="PROSITE" id="PS00677">
    <property type="entry name" value="DAO"/>
    <property type="match status" value="1"/>
</dbReference>
<keyword evidence="4" id="KW-0274">FAD</keyword>
<dbReference type="PANTHER" id="PTHR11530:SF25">
    <property type="entry name" value="FAD DEPENDENT OXIDOREDUCTASE DOMAIN-CONTAINING PROTEIN"/>
    <property type="match status" value="1"/>
</dbReference>
<reference evidence="7 8" key="1">
    <citation type="submission" date="2014-06" db="EMBL/GenBank/DDBJ databases">
        <title>The Genome of the Aflatoxigenic Filamentous Fungus Aspergillus nomius.</title>
        <authorList>
            <person name="Moore M.G."/>
            <person name="Shannon B.M."/>
            <person name="Brian M.M."/>
        </authorList>
    </citation>
    <scope>NUCLEOTIDE SEQUENCE [LARGE SCALE GENOMIC DNA]</scope>
    <source>
        <strain evidence="7 8">NRRL 13137</strain>
    </source>
</reference>
<evidence type="ECO:0000256" key="3">
    <source>
        <dbReference type="ARBA" id="ARBA00022630"/>
    </source>
</evidence>
<dbReference type="GO" id="GO:0019478">
    <property type="term" value="P:D-amino acid catabolic process"/>
    <property type="evidence" value="ECO:0007669"/>
    <property type="project" value="TreeGrafter"/>
</dbReference>
<dbReference type="SUPFAM" id="SSF54373">
    <property type="entry name" value="FAD-linked reductases, C-terminal domain"/>
    <property type="match status" value="1"/>
</dbReference>
<protein>
    <submittedName>
        <fullName evidence="7">D-amino acid oxidase</fullName>
    </submittedName>
</protein>
<dbReference type="RefSeq" id="XP_015406223.1">
    <property type="nucleotide sequence ID" value="XM_015551710.1"/>
</dbReference>
<evidence type="ECO:0000256" key="5">
    <source>
        <dbReference type="ARBA" id="ARBA00023002"/>
    </source>
</evidence>
<evidence type="ECO:0000256" key="1">
    <source>
        <dbReference type="ARBA" id="ARBA00001974"/>
    </source>
</evidence>
<dbReference type="InterPro" id="IPR006181">
    <property type="entry name" value="D-amino_acid_oxidase_CS"/>
</dbReference>
<dbReference type="GeneID" id="26808258"/>
<dbReference type="InterPro" id="IPR006076">
    <property type="entry name" value="FAD-dep_OxRdtase"/>
</dbReference>
<dbReference type="EMBL" id="JNOM01000163">
    <property type="protein sequence ID" value="KNG85300.1"/>
    <property type="molecule type" value="Genomic_DNA"/>
</dbReference>
<dbReference type="InterPro" id="IPR023209">
    <property type="entry name" value="DAO"/>
</dbReference>
<dbReference type="Gene3D" id="3.40.50.720">
    <property type="entry name" value="NAD(P)-binding Rossmann-like Domain"/>
    <property type="match status" value="3"/>
</dbReference>
<evidence type="ECO:0000256" key="2">
    <source>
        <dbReference type="ARBA" id="ARBA00006730"/>
    </source>
</evidence>
<name>A0A0L1J0W2_ASPN3</name>
<dbReference type="SUPFAM" id="SSF51971">
    <property type="entry name" value="Nucleotide-binding domain"/>
    <property type="match status" value="1"/>
</dbReference>
<proteinExistence type="inferred from homology"/>
<dbReference type="GO" id="GO:0003884">
    <property type="term" value="F:D-amino-acid oxidase activity"/>
    <property type="evidence" value="ECO:0007669"/>
    <property type="project" value="InterPro"/>
</dbReference>
<dbReference type="AlphaFoldDB" id="A0A0L1J0W2"/>
<feature type="domain" description="FAD dependent oxidoreductase" evidence="6">
    <location>
        <begin position="40"/>
        <end position="445"/>
    </location>
</feature>
<dbReference type="GO" id="GO:0071949">
    <property type="term" value="F:FAD binding"/>
    <property type="evidence" value="ECO:0007669"/>
    <property type="project" value="InterPro"/>
</dbReference>
<dbReference type="Pfam" id="PF01266">
    <property type="entry name" value="DAO"/>
    <property type="match status" value="1"/>
</dbReference>
<evidence type="ECO:0000313" key="8">
    <source>
        <dbReference type="Proteomes" id="UP000037505"/>
    </source>
</evidence>
<dbReference type="PANTHER" id="PTHR11530">
    <property type="entry name" value="D-AMINO ACID OXIDASE"/>
    <property type="match status" value="1"/>
</dbReference>
<evidence type="ECO:0000256" key="4">
    <source>
        <dbReference type="ARBA" id="ARBA00022827"/>
    </source>
</evidence>
<keyword evidence="8" id="KW-1185">Reference proteome</keyword>
<evidence type="ECO:0000313" key="7">
    <source>
        <dbReference type="EMBL" id="KNG85300.1"/>
    </source>
</evidence>
<accession>A0A0L1J0W2</accession>
<keyword evidence="5" id="KW-0560">Oxidoreductase</keyword>
<comment type="caution">
    <text evidence="7">The sequence shown here is derived from an EMBL/GenBank/DDBJ whole genome shotgun (WGS) entry which is preliminary data.</text>
</comment>
<gene>
    <name evidence="7" type="ORF">ANOM_006454</name>
</gene>
<keyword evidence="3" id="KW-0285">Flavoprotein</keyword>
<dbReference type="Proteomes" id="UP000037505">
    <property type="component" value="Unassembled WGS sequence"/>
</dbReference>
<comment type="similarity">
    <text evidence="2">Belongs to the DAMOX/DASOX family.</text>
</comment>
<dbReference type="OrthoDB" id="2015447at2759"/>
<sequence>MASAPEVTVFKGKYTPGAEDFNVSTGDSPRRAPNADSPHVLIIGGGVSGLLVAWMLLDQGTRVTILAKEWARTWDFSESRITSQIAGALWEMPPGGCGLTEIESPGDGWATVQHYRDWAMQSYAFYTAYADISDEHEKGGHSLGLSVAKLHQFFYEDVISSCTDRSLPQYEHNDKYKAIQTYVISGDASRNYAAKRMIRNHAVYHNKEEITNAFKQPSINLSYGGKEFKSGYTHDAPIINTDKALGYLMALVQRKGATLETRVVKDLKETGRQLLADYKADVIVNATGLGAKELVNDQDVYPVRGAIRRVENTRYSKFRHLNDAYLVPAQMGPGNVSTKTVFIVPRNDDILYVGSIIQRHSDTMNLTAESPEVRQMWDRAGEFMPSLSHAGFVNHFPFAQGLRPFTKKNVKVRADEDCGFPLVHNYGHGGSGWTLGVGTAQCAVYIVQKLIADKRDLLKVVKSADSWTDTAVKNRIVNAIEGTLGETEKQDLLTAIQGSATAKSYLANRLINDKTIFIQLVESSCEQPEKDDFLDAIKGSLDESAKQALSEKIQTSLLLTLYLKDKLFADKPGLLEVVMRSNLDPTVQQKFRNAVKGTPEQADKDELLVKIDASTEESINKDRLKMVVNKWYAELNKASAKVVNDAIYLRT</sequence>
<dbReference type="STRING" id="1509407.A0A0L1J0W2"/>
<dbReference type="GO" id="GO:0005737">
    <property type="term" value="C:cytoplasm"/>
    <property type="evidence" value="ECO:0007669"/>
    <property type="project" value="TreeGrafter"/>
</dbReference>
<comment type="cofactor">
    <cofactor evidence="1">
        <name>FAD</name>
        <dbReference type="ChEBI" id="CHEBI:57692"/>
    </cofactor>
</comment>
<evidence type="ECO:0000259" key="6">
    <source>
        <dbReference type="Pfam" id="PF01266"/>
    </source>
</evidence>